<protein>
    <submittedName>
        <fullName evidence="5">Uncharacterized protein</fullName>
    </submittedName>
</protein>
<evidence type="ECO:0000259" key="4">
    <source>
        <dbReference type="PROSITE" id="PS51194"/>
    </source>
</evidence>
<gene>
    <name evidence="5" type="ORF">LAMO00422_LOCUS17023</name>
</gene>
<dbReference type="PROSITE" id="PS51192">
    <property type="entry name" value="HELICASE_ATP_BIND_1"/>
    <property type="match status" value="1"/>
</dbReference>
<evidence type="ECO:0000256" key="2">
    <source>
        <dbReference type="SAM" id="MobiDB-lite"/>
    </source>
</evidence>
<dbReference type="InterPro" id="IPR001650">
    <property type="entry name" value="Helicase_C-like"/>
</dbReference>
<reference evidence="5" key="1">
    <citation type="submission" date="2021-01" db="EMBL/GenBank/DDBJ databases">
        <authorList>
            <person name="Corre E."/>
            <person name="Pelletier E."/>
            <person name="Niang G."/>
            <person name="Scheremetjew M."/>
            <person name="Finn R."/>
            <person name="Kale V."/>
            <person name="Holt S."/>
            <person name="Cochrane G."/>
            <person name="Meng A."/>
            <person name="Brown T."/>
            <person name="Cohen L."/>
        </authorList>
    </citation>
    <scope>NUCLEOTIDE SEQUENCE</scope>
    <source>
        <strain evidence="5">CCMP2058</strain>
    </source>
</reference>
<feature type="region of interest" description="Disordered" evidence="2">
    <location>
        <begin position="183"/>
        <end position="323"/>
    </location>
</feature>
<dbReference type="InterPro" id="IPR000330">
    <property type="entry name" value="SNF2_N"/>
</dbReference>
<evidence type="ECO:0000259" key="3">
    <source>
        <dbReference type="PROSITE" id="PS51192"/>
    </source>
</evidence>
<dbReference type="EMBL" id="HBEM01025048">
    <property type="protein sequence ID" value="CAD8458072.1"/>
    <property type="molecule type" value="Transcribed_RNA"/>
</dbReference>
<dbReference type="Pfam" id="PF00271">
    <property type="entry name" value="Helicase_C"/>
    <property type="match status" value="1"/>
</dbReference>
<dbReference type="Gene3D" id="3.40.50.10810">
    <property type="entry name" value="Tandem AAA-ATPase domain"/>
    <property type="match status" value="1"/>
</dbReference>
<dbReference type="Pfam" id="PF00176">
    <property type="entry name" value="SNF2-rel_dom"/>
    <property type="match status" value="1"/>
</dbReference>
<evidence type="ECO:0000313" key="5">
    <source>
        <dbReference type="EMBL" id="CAD8458072.1"/>
    </source>
</evidence>
<dbReference type="InterPro" id="IPR038718">
    <property type="entry name" value="SNF2-like_sf"/>
</dbReference>
<feature type="compositionally biased region" description="Low complexity" evidence="2">
    <location>
        <begin position="239"/>
        <end position="253"/>
    </location>
</feature>
<dbReference type="AlphaFoldDB" id="A0A7S0H0N2"/>
<dbReference type="PANTHER" id="PTHR10799">
    <property type="entry name" value="SNF2/RAD54 HELICASE FAMILY"/>
    <property type="match status" value="1"/>
</dbReference>
<feature type="domain" description="Helicase C-terminal" evidence="4">
    <location>
        <begin position="742"/>
        <end position="892"/>
    </location>
</feature>
<sequence length="906" mass="104132">MSGEGWICKRCTFQVVESEENRCPLCDAAREEKALDEDADFKKKLKILLDMQIEEDEEKCRTALQLSGGVESAIDYLLASQRPKKKKKKIPRKPGFEDEKISKSASSRLYEIRMPTQSKIARIKKLTNVQDNLLVHRVLLMFKGDDEQAVNYFFDTPIEQIREKINTSNTKKRKKNIIRLAASHSTSRVSQVAARQRSLRGANRQALRDVSNPGAEEDQQPKKRRRLRRVGDGPKHNPSSLSSLSSNGGSSSNPKRRTRSKFVVEEEDSPPSRKIRRRGRPFVVEDDEDLSSIPDEDEEEEEEEEEEEDEEEEEEEEIVEENEHDEYKDKVLIVDGEYVAAAVGRIVEKCQQFLGKIRDKSFCLEDTKEENMRKVGPITLKDFQLVGVRWLYRLYLLGLNGILADEMGLGKTIQTIAFLRLVHQHSGGEWPMLVVAPTSVLENWLRECQKILPDLRVEKYHGTQNDRLELQETLMDENGEPLFDILLTTYSIFQNSSASADRKWVKDCKFGFMVLDEGHTLKNMQALRYQNLQALRISRKLILSGTPIQNNIKELYSLLSFLDPGTLFKDESLEELAYGDETPGSVEVFRQLLEPFCLRRVKSHVAKEMAPKKEETVKLGLEGNLKSAYQWVIAQHKKTFKKNCRHAFTALRKAANHPLLLRKIYTDEMIPEIARLLIASPGVDIQSVDPMRKVTEELSRMSDFKIHNWCVQEAQHVSKLSRFSLLSDELDVKLTESTKFDYLRSKIPNLIEEGHRVLIFSQWTSLLDILEFLMDELSIQYLRLDGSTPADERQKLVDLFNMDKTYAVFMLSTKAGGVGLNLTGADTVILHDVDFNPQNDLQAENRCHRLGQKQEVTVIRLVTKDSVDEHIYNIAQRKTKLNEMVLVPKEESDKSLTRQVLKDIFS</sequence>
<dbReference type="SMART" id="SM00490">
    <property type="entry name" value="HELICc"/>
    <property type="match status" value="1"/>
</dbReference>
<dbReference type="Gene3D" id="3.40.50.300">
    <property type="entry name" value="P-loop containing nucleotide triphosphate hydrolases"/>
    <property type="match status" value="1"/>
</dbReference>
<dbReference type="GO" id="GO:0005524">
    <property type="term" value="F:ATP binding"/>
    <property type="evidence" value="ECO:0007669"/>
    <property type="project" value="InterPro"/>
</dbReference>
<dbReference type="InterPro" id="IPR027417">
    <property type="entry name" value="P-loop_NTPase"/>
</dbReference>
<evidence type="ECO:0000256" key="1">
    <source>
        <dbReference type="ARBA" id="ARBA00022801"/>
    </source>
</evidence>
<dbReference type="PROSITE" id="PS51194">
    <property type="entry name" value="HELICASE_CTER"/>
    <property type="match status" value="1"/>
</dbReference>
<feature type="compositionally biased region" description="Acidic residues" evidence="2">
    <location>
        <begin position="284"/>
        <end position="323"/>
    </location>
</feature>
<accession>A0A7S0H0N2</accession>
<dbReference type="GO" id="GO:0016787">
    <property type="term" value="F:hydrolase activity"/>
    <property type="evidence" value="ECO:0007669"/>
    <property type="project" value="UniProtKB-KW"/>
</dbReference>
<organism evidence="5">
    <name type="scientific">Amorphochlora amoebiformis</name>
    <dbReference type="NCBI Taxonomy" id="1561963"/>
    <lineage>
        <taxon>Eukaryota</taxon>
        <taxon>Sar</taxon>
        <taxon>Rhizaria</taxon>
        <taxon>Cercozoa</taxon>
        <taxon>Chlorarachniophyceae</taxon>
        <taxon>Amorphochlora</taxon>
    </lineage>
</organism>
<name>A0A7S0H0N2_9EUKA</name>
<dbReference type="SUPFAM" id="SSF52540">
    <property type="entry name" value="P-loop containing nucleoside triphosphate hydrolases"/>
    <property type="match status" value="2"/>
</dbReference>
<keyword evidence="1" id="KW-0378">Hydrolase</keyword>
<proteinExistence type="predicted"/>
<dbReference type="CDD" id="cd18793">
    <property type="entry name" value="SF2_C_SNF"/>
    <property type="match status" value="1"/>
</dbReference>
<dbReference type="SMART" id="SM00487">
    <property type="entry name" value="DEXDc"/>
    <property type="match status" value="1"/>
</dbReference>
<dbReference type="InterPro" id="IPR014001">
    <property type="entry name" value="Helicase_ATP-bd"/>
</dbReference>
<dbReference type="CDD" id="cd17919">
    <property type="entry name" value="DEXHc_Snf"/>
    <property type="match status" value="1"/>
</dbReference>
<feature type="domain" description="Helicase ATP-binding" evidence="3">
    <location>
        <begin position="392"/>
        <end position="565"/>
    </location>
</feature>
<dbReference type="InterPro" id="IPR049730">
    <property type="entry name" value="SNF2/RAD54-like_C"/>
</dbReference>